<dbReference type="SUPFAM" id="SSF56519">
    <property type="entry name" value="Penicillin binding protein dimerisation domain"/>
    <property type="match status" value="1"/>
</dbReference>
<dbReference type="InterPro" id="IPR012338">
    <property type="entry name" value="Beta-lactam/transpept-like"/>
</dbReference>
<dbReference type="Proteomes" id="UP000245624">
    <property type="component" value="Unassembled WGS sequence"/>
</dbReference>
<comment type="caution">
    <text evidence="18">The sequence shown here is derived from an EMBL/GenBank/DDBJ whole genome shotgun (WGS) entry which is preliminary data.</text>
</comment>
<feature type="coiled-coil region" evidence="14">
    <location>
        <begin position="113"/>
        <end position="161"/>
    </location>
</feature>
<dbReference type="Gene3D" id="3.90.1310.10">
    <property type="entry name" value="Penicillin-binding protein 2a (Domain 2)"/>
    <property type="match status" value="1"/>
</dbReference>
<feature type="domain" description="Penicillin-binding protein dimerisation" evidence="17">
    <location>
        <begin position="68"/>
        <end position="310"/>
    </location>
</feature>
<dbReference type="Gene3D" id="3.40.710.10">
    <property type="entry name" value="DD-peptidase/beta-lactamase superfamily"/>
    <property type="match status" value="1"/>
</dbReference>
<comment type="pathway">
    <text evidence="3">Cell wall biogenesis; peptidoglycan biosynthesis.</text>
</comment>
<keyword evidence="8" id="KW-0133">Cell shape</keyword>
<dbReference type="InterPro" id="IPR001460">
    <property type="entry name" value="PCN-bd_Tpept"/>
</dbReference>
<feature type="domain" description="Penicillin-binding protein transpeptidase" evidence="16">
    <location>
        <begin position="361"/>
        <end position="687"/>
    </location>
</feature>
<keyword evidence="19" id="KW-1185">Reference proteome</keyword>
<dbReference type="GO" id="GO:0005886">
    <property type="term" value="C:plasma membrane"/>
    <property type="evidence" value="ECO:0007669"/>
    <property type="project" value="UniProtKB-SubCell"/>
</dbReference>
<dbReference type="InterPro" id="IPR036138">
    <property type="entry name" value="PBP_dimer_sf"/>
</dbReference>
<dbReference type="UniPathway" id="UPA00219"/>
<dbReference type="GO" id="GO:0009252">
    <property type="term" value="P:peptidoglycan biosynthetic process"/>
    <property type="evidence" value="ECO:0007669"/>
    <property type="project" value="UniProtKB-UniPathway"/>
</dbReference>
<evidence type="ECO:0000259" key="16">
    <source>
        <dbReference type="Pfam" id="PF00905"/>
    </source>
</evidence>
<dbReference type="GO" id="GO:0071555">
    <property type="term" value="P:cell wall organization"/>
    <property type="evidence" value="ECO:0007669"/>
    <property type="project" value="UniProtKB-KW"/>
</dbReference>
<dbReference type="AlphaFoldDB" id="A0A317KYD4"/>
<comment type="similarity">
    <text evidence="4">Belongs to the transpeptidase family.</text>
</comment>
<evidence type="ECO:0000313" key="18">
    <source>
        <dbReference type="EMBL" id="PWU68507.1"/>
    </source>
</evidence>
<dbReference type="RefSeq" id="WP_109984170.1">
    <property type="nucleotide sequence ID" value="NZ_QGTD01000008.1"/>
</dbReference>
<evidence type="ECO:0000259" key="17">
    <source>
        <dbReference type="Pfam" id="PF03717"/>
    </source>
</evidence>
<evidence type="ECO:0000256" key="2">
    <source>
        <dbReference type="ARBA" id="ARBA00004236"/>
    </source>
</evidence>
<dbReference type="SUPFAM" id="SSF56601">
    <property type="entry name" value="beta-lactamase/transpeptidase-like"/>
    <property type="match status" value="1"/>
</dbReference>
<dbReference type="PANTHER" id="PTHR30627">
    <property type="entry name" value="PEPTIDOGLYCAN D,D-TRANSPEPTIDASE"/>
    <property type="match status" value="1"/>
</dbReference>
<gene>
    <name evidence="18" type="ORF">DLJ74_08705</name>
</gene>
<protein>
    <recommendedName>
        <fullName evidence="5">serine-type D-Ala-D-Ala carboxypeptidase</fullName>
        <ecNumber evidence="5">3.4.16.4</ecNumber>
    </recommendedName>
</protein>
<dbReference type="EC" id="3.4.16.4" evidence="5"/>
<dbReference type="Gene3D" id="1.10.10.1230">
    <property type="entry name" value="Penicillin-binding protein, N-terminal non-catalytic domain, head sub-domain"/>
    <property type="match status" value="1"/>
</dbReference>
<dbReference type="GO" id="GO:0009002">
    <property type="term" value="F:serine-type D-Ala-D-Ala carboxypeptidase activity"/>
    <property type="evidence" value="ECO:0007669"/>
    <property type="project" value="UniProtKB-EC"/>
</dbReference>
<keyword evidence="7 15" id="KW-0812">Transmembrane</keyword>
<evidence type="ECO:0000256" key="1">
    <source>
        <dbReference type="ARBA" id="ARBA00004167"/>
    </source>
</evidence>
<dbReference type="EMBL" id="QGTD01000008">
    <property type="protein sequence ID" value="PWU68507.1"/>
    <property type="molecule type" value="Genomic_DNA"/>
</dbReference>
<dbReference type="InterPro" id="IPR005311">
    <property type="entry name" value="PBP_dimer"/>
</dbReference>
<keyword evidence="12" id="KW-0961">Cell wall biogenesis/degradation</keyword>
<evidence type="ECO:0000256" key="9">
    <source>
        <dbReference type="ARBA" id="ARBA00022984"/>
    </source>
</evidence>
<keyword evidence="6" id="KW-1003">Cell membrane</keyword>
<evidence type="ECO:0000256" key="6">
    <source>
        <dbReference type="ARBA" id="ARBA00022475"/>
    </source>
</evidence>
<dbReference type="Pfam" id="PF03717">
    <property type="entry name" value="PBP_dimer"/>
    <property type="match status" value="1"/>
</dbReference>
<evidence type="ECO:0000256" key="8">
    <source>
        <dbReference type="ARBA" id="ARBA00022960"/>
    </source>
</evidence>
<feature type="transmembrane region" description="Helical" evidence="15">
    <location>
        <begin position="21"/>
        <end position="45"/>
    </location>
</feature>
<comment type="subcellular location">
    <subcellularLocation>
        <location evidence="2">Cell membrane</location>
    </subcellularLocation>
    <subcellularLocation>
        <location evidence="1">Membrane</location>
        <topology evidence="1">Single-pass membrane protein</topology>
    </subcellularLocation>
</comment>
<evidence type="ECO:0000256" key="15">
    <source>
        <dbReference type="SAM" id="Phobius"/>
    </source>
</evidence>
<evidence type="ECO:0000256" key="13">
    <source>
        <dbReference type="ARBA" id="ARBA00034000"/>
    </source>
</evidence>
<evidence type="ECO:0000256" key="11">
    <source>
        <dbReference type="ARBA" id="ARBA00023136"/>
    </source>
</evidence>
<name>A0A317KYD4_9BACI</name>
<keyword evidence="11 15" id="KW-0472">Membrane</keyword>
<reference evidence="18 19" key="1">
    <citation type="submission" date="2018-05" db="EMBL/GenBank/DDBJ databases">
        <title>Genomic analysis of Gracilibacillus dipsosauri DD1 reveals novel features of a salt-tolerant amylase.</title>
        <authorList>
            <person name="Deutch C.E."/>
            <person name="Yang S."/>
        </authorList>
    </citation>
    <scope>NUCLEOTIDE SEQUENCE [LARGE SCALE GENOMIC DNA]</scope>
    <source>
        <strain evidence="18 19">DD1</strain>
    </source>
</reference>
<evidence type="ECO:0000256" key="7">
    <source>
        <dbReference type="ARBA" id="ARBA00022692"/>
    </source>
</evidence>
<evidence type="ECO:0000313" key="19">
    <source>
        <dbReference type="Proteomes" id="UP000245624"/>
    </source>
</evidence>
<evidence type="ECO:0000256" key="4">
    <source>
        <dbReference type="ARBA" id="ARBA00007171"/>
    </source>
</evidence>
<evidence type="ECO:0000256" key="14">
    <source>
        <dbReference type="SAM" id="Coils"/>
    </source>
</evidence>
<comment type="catalytic activity">
    <reaction evidence="13">
        <text>Preferential cleavage: (Ac)2-L-Lys-D-Ala-|-D-Ala. Also transpeptidation of peptidyl-alanyl moieties that are N-acyl substituents of D-alanine.</text>
        <dbReference type="EC" id="3.4.16.4"/>
    </reaction>
</comment>
<organism evidence="18 19">
    <name type="scientific">Gracilibacillus dipsosauri</name>
    <dbReference type="NCBI Taxonomy" id="178340"/>
    <lineage>
        <taxon>Bacteria</taxon>
        <taxon>Bacillati</taxon>
        <taxon>Bacillota</taxon>
        <taxon>Bacilli</taxon>
        <taxon>Bacillales</taxon>
        <taxon>Bacillaceae</taxon>
        <taxon>Gracilibacillus</taxon>
    </lineage>
</organism>
<keyword evidence="10 15" id="KW-1133">Transmembrane helix</keyword>
<evidence type="ECO:0000256" key="12">
    <source>
        <dbReference type="ARBA" id="ARBA00023316"/>
    </source>
</evidence>
<evidence type="ECO:0000256" key="5">
    <source>
        <dbReference type="ARBA" id="ARBA00012448"/>
    </source>
</evidence>
<dbReference type="Pfam" id="PF00905">
    <property type="entry name" value="Transpeptidase"/>
    <property type="match status" value="1"/>
</dbReference>
<keyword evidence="9" id="KW-0573">Peptidoglycan synthesis</keyword>
<dbReference type="GO" id="GO:0008360">
    <property type="term" value="P:regulation of cell shape"/>
    <property type="evidence" value="ECO:0007669"/>
    <property type="project" value="UniProtKB-KW"/>
</dbReference>
<keyword evidence="14" id="KW-0175">Coiled coil</keyword>
<sequence>MGKYLNFRQKKKKVKKKRSQLPLRLNILFVSVFLIFSLLIVQLGVVQILNGEEAQREIDQTENTPSEKPVPRGLMYDRNHNLILDNNPVKSITYTPPKHGQTADERLKLAEDLAEYITIIKDQEELKEEITERDKKEYWYIQNTEEVADRLTEKEKELEGGDKYQAELNAITADDLATVDWTPELLNIIAIKKELDQAHELSPHIVVNEGITDEEYAKVAEHLHDLPNIDATIDWERDNNYEGTLSAFIGSITSSEEGIPRENSDYYLANGYTWNDRVGTSGLEQQYEHVLRGRKEKVQYTTNNDGEVVGSEVVVEGQRGKDLILTVDMELQQQVDKIVEEELRTAINHPVNNNGYLEDAMAVVMNPQTGEILAMSAIRYDRENKEYVNNAYRTIYDAHAPGSAIKGATMLAGYQSGVIDIGTRLDDGVIKIKGTKEKSSWKNLGDNISDLYALEQSSNVYMMRIAIKMAGATYRYNEPLYNFDYGAFGELRNYFKQFGLGVETGIDMPFEATGVTGSNGLPGNFLDLSFGQFDTYTTMQLAQYVSTIANGGYRIKPHLVKEIREPSTEDGKLGSVLKTMEPEVINRIEMDDKYIERVQEGFRLVFTQGTAQRLWKDVPYEVAGKTGTAENPQYKDGELVANTENLSLVGYSPEENPEVAFAVIVPKNGTGAGQYEINHKIGKRIIEAYYEGKSADEDNEEE</sequence>
<dbReference type="OrthoDB" id="9770103at2"/>
<evidence type="ECO:0000256" key="3">
    <source>
        <dbReference type="ARBA" id="ARBA00004752"/>
    </source>
</evidence>
<dbReference type="InterPro" id="IPR050515">
    <property type="entry name" value="Beta-lactam/transpept"/>
</dbReference>
<proteinExistence type="inferred from homology"/>
<dbReference type="GO" id="GO:0071972">
    <property type="term" value="F:peptidoglycan L,D-transpeptidase activity"/>
    <property type="evidence" value="ECO:0007669"/>
    <property type="project" value="TreeGrafter"/>
</dbReference>
<dbReference type="GO" id="GO:0008658">
    <property type="term" value="F:penicillin binding"/>
    <property type="evidence" value="ECO:0007669"/>
    <property type="project" value="InterPro"/>
</dbReference>
<dbReference type="PANTHER" id="PTHR30627:SF2">
    <property type="entry name" value="PEPTIDOGLYCAN D,D-TRANSPEPTIDASE MRDA"/>
    <property type="match status" value="1"/>
</dbReference>
<accession>A0A317KYD4</accession>
<evidence type="ECO:0000256" key="10">
    <source>
        <dbReference type="ARBA" id="ARBA00022989"/>
    </source>
</evidence>